<dbReference type="EMBL" id="VYXP01000001">
    <property type="protein sequence ID" value="KAA9134069.1"/>
    <property type="molecule type" value="Genomic_DNA"/>
</dbReference>
<keyword evidence="1" id="KW-0732">Signal</keyword>
<dbReference type="Pfam" id="PF13365">
    <property type="entry name" value="Trypsin_2"/>
    <property type="match status" value="1"/>
</dbReference>
<dbReference type="InterPro" id="IPR009003">
    <property type="entry name" value="Peptidase_S1_PA"/>
</dbReference>
<dbReference type="RefSeq" id="WP_150862419.1">
    <property type="nucleotide sequence ID" value="NZ_VYXP01000001.1"/>
</dbReference>
<comment type="caution">
    <text evidence="2">The sequence shown here is derived from an EMBL/GenBank/DDBJ whole genome shotgun (WGS) entry which is preliminary data.</text>
</comment>
<evidence type="ECO:0000313" key="3">
    <source>
        <dbReference type="Proteomes" id="UP000325372"/>
    </source>
</evidence>
<protein>
    <submittedName>
        <fullName evidence="2">Trypsin-like peptidase domain-containing protein</fullName>
    </submittedName>
</protein>
<dbReference type="SUPFAM" id="SSF50494">
    <property type="entry name" value="Trypsin-like serine proteases"/>
    <property type="match status" value="1"/>
</dbReference>
<name>A0A5N0TL69_9GAMM</name>
<accession>A0A5N0TL69</accession>
<organism evidence="2 3">
    <name type="scientific">Marinihelvus fidelis</name>
    <dbReference type="NCBI Taxonomy" id="2613842"/>
    <lineage>
        <taxon>Bacteria</taxon>
        <taxon>Pseudomonadati</taxon>
        <taxon>Pseudomonadota</taxon>
        <taxon>Gammaproteobacteria</taxon>
        <taxon>Chromatiales</taxon>
        <taxon>Wenzhouxiangellaceae</taxon>
        <taxon>Marinihelvus</taxon>
    </lineage>
</organism>
<dbReference type="Gene3D" id="2.40.10.120">
    <property type="match status" value="1"/>
</dbReference>
<dbReference type="Proteomes" id="UP000325372">
    <property type="component" value="Unassembled WGS sequence"/>
</dbReference>
<feature type="chain" id="PRO_5024289000" evidence="1">
    <location>
        <begin position="27"/>
        <end position="274"/>
    </location>
</feature>
<gene>
    <name evidence="2" type="ORF">F3N42_00525</name>
</gene>
<proteinExistence type="predicted"/>
<feature type="signal peptide" evidence="1">
    <location>
        <begin position="1"/>
        <end position="26"/>
    </location>
</feature>
<dbReference type="AlphaFoldDB" id="A0A5N0TL69"/>
<evidence type="ECO:0000313" key="2">
    <source>
        <dbReference type="EMBL" id="KAA9134069.1"/>
    </source>
</evidence>
<sequence>MHRRKFRIMTLGGLLLALLAAGNGNAQQQPDVAQVVNAHQEALVTVKYVLSLNMGQGMGGMEQEQENELTCSMVSADGLVICSNNDLSGSIDLIKRISGPAGSDMSATTKDFKVLIGNSPDAYDAEIVARDTELDLAWIRVTDPGDHSFAHLDFSNSADASIGESIITIRRAGSSFGRTPVATQTHIGGISSKPRKLYIPQLQSMNGKGLPAFTADGRIIGLMVTQLPEEMGQSGGGMGMLGAGMANLQDAMFGLILPIADVARATERANEVGH</sequence>
<reference evidence="2 3" key="1">
    <citation type="submission" date="2019-09" db="EMBL/GenBank/DDBJ databases">
        <title>Wenzhouxiangella sp. Genome sequencing and assembly.</title>
        <authorList>
            <person name="Zhang R."/>
        </authorList>
    </citation>
    <scope>NUCLEOTIDE SEQUENCE [LARGE SCALE GENOMIC DNA]</scope>
    <source>
        <strain evidence="2 3">W260</strain>
    </source>
</reference>
<evidence type="ECO:0000256" key="1">
    <source>
        <dbReference type="SAM" id="SignalP"/>
    </source>
</evidence>
<keyword evidence="3" id="KW-1185">Reference proteome</keyword>